<reference evidence="7" key="2">
    <citation type="submission" date="2025-04" db="UniProtKB">
        <authorList>
            <consortium name="RefSeq"/>
        </authorList>
    </citation>
    <scope>IDENTIFICATION</scope>
    <source>
        <strain evidence="7">DH4</strain>
        <tissue evidence="7">Whole body</tissue>
    </source>
</reference>
<dbReference type="InterPro" id="IPR003593">
    <property type="entry name" value="AAA+_ATPase"/>
</dbReference>
<dbReference type="GO" id="GO:0005524">
    <property type="term" value="F:ATP binding"/>
    <property type="evidence" value="ECO:0007669"/>
    <property type="project" value="UniProtKB-KW"/>
</dbReference>
<dbReference type="Proteomes" id="UP000005203">
    <property type="component" value="Linkage group LG5"/>
</dbReference>
<dbReference type="SMART" id="SM00382">
    <property type="entry name" value="AAA"/>
    <property type="match status" value="1"/>
</dbReference>
<evidence type="ECO:0000313" key="5">
    <source>
        <dbReference type="EnsemblMetazoa" id="XP_026296447"/>
    </source>
</evidence>
<dbReference type="InterPro" id="IPR004948">
    <property type="entry name" value="Nuc-triphosphatase_THEP1"/>
</dbReference>
<dbReference type="EnsemblMetazoa" id="XM_026440662">
    <property type="protein sequence ID" value="XP_026296447"/>
    <property type="gene ID" value="LOC725299"/>
</dbReference>
<proteinExistence type="predicted"/>
<evidence type="ECO:0000256" key="3">
    <source>
        <dbReference type="ARBA" id="ARBA00022840"/>
    </source>
</evidence>
<reference evidence="5" key="1">
    <citation type="submission" date="2021-01" db="UniProtKB">
        <authorList>
            <consortium name="EnsemblMetazoa"/>
        </authorList>
    </citation>
    <scope>IDENTIFICATION</scope>
    <source>
        <strain evidence="5">DH4</strain>
    </source>
</reference>
<evidence type="ECO:0000256" key="2">
    <source>
        <dbReference type="ARBA" id="ARBA00022801"/>
    </source>
</evidence>
<organism evidence="5">
    <name type="scientific">Apis mellifera</name>
    <name type="common">Honeybee</name>
    <dbReference type="NCBI Taxonomy" id="7460"/>
    <lineage>
        <taxon>Eukaryota</taxon>
        <taxon>Metazoa</taxon>
        <taxon>Ecdysozoa</taxon>
        <taxon>Arthropoda</taxon>
        <taxon>Hexapoda</taxon>
        <taxon>Insecta</taxon>
        <taxon>Pterygota</taxon>
        <taxon>Neoptera</taxon>
        <taxon>Endopterygota</taxon>
        <taxon>Hymenoptera</taxon>
        <taxon>Apocrita</taxon>
        <taxon>Aculeata</taxon>
        <taxon>Apoidea</taxon>
        <taxon>Anthophila</taxon>
        <taxon>Apidae</taxon>
        <taxon>Apis</taxon>
    </lineage>
</organism>
<evidence type="ECO:0000259" key="4">
    <source>
        <dbReference type="SMART" id="SM00382"/>
    </source>
</evidence>
<feature type="domain" description="AAA+ ATPase" evidence="4">
    <location>
        <begin position="25"/>
        <end position="178"/>
    </location>
</feature>
<protein>
    <submittedName>
        <fullName evidence="7">Uncharacterized protein LOC725299 isoform X1</fullName>
    </submittedName>
</protein>
<evidence type="ECO:0000256" key="1">
    <source>
        <dbReference type="ARBA" id="ARBA00022741"/>
    </source>
</evidence>
<keyword evidence="6" id="KW-1185">Reference proteome</keyword>
<accession>A0A7M7L905</accession>
<evidence type="ECO:0000313" key="7">
    <source>
        <dbReference type="RefSeq" id="XP_026296447.1"/>
    </source>
</evidence>
<dbReference type="Pfam" id="PF03266">
    <property type="entry name" value="NTPase_1"/>
    <property type="match status" value="1"/>
</dbReference>
<gene>
    <name evidence="5" type="primary">725299</name>
    <name evidence="7" type="synonym">LOC725299</name>
</gene>
<dbReference type="InterPro" id="IPR027417">
    <property type="entry name" value="P-loop_NTPase"/>
</dbReference>
<dbReference type="RefSeq" id="XP_026296447.1">
    <property type="nucleotide sequence ID" value="XM_026440662.1"/>
</dbReference>
<evidence type="ECO:0000313" key="6">
    <source>
        <dbReference type="Proteomes" id="UP000005203"/>
    </source>
</evidence>
<dbReference type="PANTHER" id="PTHR43146">
    <property type="entry name" value="CANCER-RELATED NUCLEOSIDE-TRIPHOSPHATASE"/>
    <property type="match status" value="1"/>
</dbReference>
<keyword evidence="1" id="KW-0547">Nucleotide-binding</keyword>
<accession>A0A8B8GXM7</accession>
<dbReference type="SUPFAM" id="SSF52540">
    <property type="entry name" value="P-loop containing nucleoside triphosphate hydrolases"/>
    <property type="match status" value="1"/>
</dbReference>
<dbReference type="OrthoDB" id="446244at2759"/>
<keyword evidence="3" id="KW-0067">ATP-binding</keyword>
<name>A0A7M7L905_APIME</name>
<dbReference type="AlphaFoldDB" id="A0A7M7L905"/>
<dbReference type="Gene3D" id="3.40.50.300">
    <property type="entry name" value="P-loop containing nucleotide triphosphate hydrolases"/>
    <property type="match status" value="1"/>
</dbReference>
<dbReference type="PANTHER" id="PTHR43146:SF1">
    <property type="entry name" value="CANCER-RELATED NUCLEOSIDE-TRIPHOSPHATASE"/>
    <property type="match status" value="1"/>
</dbReference>
<sequence length="212" mass="24574">MCKCHLQSLLKLRKTRSMDTGAALRVSRVLLTGPPGIGKTTVCKKLVSMIEEENYKFNGFYTEEVRGQDGNRIGFDIVLVKNREERTILARIENVITHSQYSKYKVGNYHVFRNNFEVAVLPIFNSNADILIIDEIGKMELFSQKFQDEIVKLFFGTSNKSFVIATIPQVHKVPPRYLSLFQKFHKDERCKIITVNRQNRNNLPEEIFPLIF</sequence>
<dbReference type="GO" id="GO:0017111">
    <property type="term" value="F:ribonucleoside triphosphate phosphatase activity"/>
    <property type="evidence" value="ECO:0007669"/>
    <property type="project" value="InterPro"/>
</dbReference>
<keyword evidence="2" id="KW-0378">Hydrolase</keyword>